<sequence>MTQVAQDFKLCNQIALSRLENSSPMKILLLKMELKFHEIESSKTFSDKDYILGKSFKTESYEFDIKKFNNPLHDSIKLMIFSGLDQHNKKNLFLCPDDASIALKVINHYSCDSVINSYENLRVIVKLQHKISHCMLATKGFGPLKVLLSHKCSLETMRINKYDRMFDISRAAEEVMFMTFKFLLRTLQRISRKY</sequence>
<dbReference type="EMBL" id="CVRI01000037">
    <property type="protein sequence ID" value="CRK93238.1"/>
    <property type="molecule type" value="Genomic_DNA"/>
</dbReference>
<name>A0A1J1I304_9DIPT</name>
<protein>
    <submittedName>
        <fullName evidence="1">CLUMA_CG006782, isoform A</fullName>
    </submittedName>
</protein>
<accession>A0A1J1I304</accession>
<dbReference type="AlphaFoldDB" id="A0A1J1I304"/>
<proteinExistence type="predicted"/>
<reference evidence="1 2" key="1">
    <citation type="submission" date="2015-04" db="EMBL/GenBank/DDBJ databases">
        <authorList>
            <person name="Syromyatnikov M.Y."/>
            <person name="Popov V.N."/>
        </authorList>
    </citation>
    <scope>NUCLEOTIDE SEQUENCE [LARGE SCALE GENOMIC DNA]</scope>
</reference>
<organism evidence="1 2">
    <name type="scientific">Clunio marinus</name>
    <dbReference type="NCBI Taxonomy" id="568069"/>
    <lineage>
        <taxon>Eukaryota</taxon>
        <taxon>Metazoa</taxon>
        <taxon>Ecdysozoa</taxon>
        <taxon>Arthropoda</taxon>
        <taxon>Hexapoda</taxon>
        <taxon>Insecta</taxon>
        <taxon>Pterygota</taxon>
        <taxon>Neoptera</taxon>
        <taxon>Endopterygota</taxon>
        <taxon>Diptera</taxon>
        <taxon>Nematocera</taxon>
        <taxon>Chironomoidea</taxon>
        <taxon>Chironomidae</taxon>
        <taxon>Clunio</taxon>
    </lineage>
</organism>
<dbReference type="Proteomes" id="UP000183832">
    <property type="component" value="Unassembled WGS sequence"/>
</dbReference>
<evidence type="ECO:0000313" key="2">
    <source>
        <dbReference type="Proteomes" id="UP000183832"/>
    </source>
</evidence>
<gene>
    <name evidence="1" type="ORF">CLUMA_CG006782</name>
</gene>
<keyword evidence="2" id="KW-1185">Reference proteome</keyword>
<evidence type="ECO:0000313" key="1">
    <source>
        <dbReference type="EMBL" id="CRK93238.1"/>
    </source>
</evidence>